<keyword evidence="2" id="KW-1185">Reference proteome</keyword>
<sequence length="73" mass="7849">MPRTFPPVPIDKEQANAAASTLSPSIVESVAGFTAGIVATLAVHPFDVLKTRLQLDQAAQSKWGNSYRILQNI</sequence>
<feature type="non-terminal residue" evidence="1">
    <location>
        <position position="73"/>
    </location>
</feature>
<dbReference type="EMBL" id="JAWDJW010008013">
    <property type="protein sequence ID" value="KAK3061179.1"/>
    <property type="molecule type" value="Genomic_DNA"/>
</dbReference>
<name>A0ACC3D381_9PEZI</name>
<dbReference type="Proteomes" id="UP001186974">
    <property type="component" value="Unassembled WGS sequence"/>
</dbReference>
<proteinExistence type="predicted"/>
<comment type="caution">
    <text evidence="1">The sequence shown here is derived from an EMBL/GenBank/DDBJ whole genome shotgun (WGS) entry which is preliminary data.</text>
</comment>
<evidence type="ECO:0000313" key="2">
    <source>
        <dbReference type="Proteomes" id="UP001186974"/>
    </source>
</evidence>
<gene>
    <name evidence="1" type="ORF">LTS18_006836</name>
</gene>
<reference evidence="1" key="1">
    <citation type="submission" date="2024-09" db="EMBL/GenBank/DDBJ databases">
        <title>Black Yeasts Isolated from many extreme environments.</title>
        <authorList>
            <person name="Coleine C."/>
            <person name="Stajich J.E."/>
            <person name="Selbmann L."/>
        </authorList>
    </citation>
    <scope>NUCLEOTIDE SEQUENCE</scope>
    <source>
        <strain evidence="1">CCFEE 5737</strain>
    </source>
</reference>
<evidence type="ECO:0000313" key="1">
    <source>
        <dbReference type="EMBL" id="KAK3061179.1"/>
    </source>
</evidence>
<organism evidence="1 2">
    <name type="scientific">Coniosporium uncinatum</name>
    <dbReference type="NCBI Taxonomy" id="93489"/>
    <lineage>
        <taxon>Eukaryota</taxon>
        <taxon>Fungi</taxon>
        <taxon>Dikarya</taxon>
        <taxon>Ascomycota</taxon>
        <taxon>Pezizomycotina</taxon>
        <taxon>Dothideomycetes</taxon>
        <taxon>Dothideomycetes incertae sedis</taxon>
        <taxon>Coniosporium</taxon>
    </lineage>
</organism>
<accession>A0ACC3D381</accession>
<protein>
    <submittedName>
        <fullName evidence="1">Uncharacterized protein</fullName>
    </submittedName>
</protein>